<dbReference type="InterPro" id="IPR006655">
    <property type="entry name" value="Mopterin_OxRdtase_prok_CS"/>
</dbReference>
<evidence type="ECO:0000256" key="5">
    <source>
        <dbReference type="ARBA" id="ARBA00023002"/>
    </source>
</evidence>
<comment type="caution">
    <text evidence="9">The sequence shown here is derived from an EMBL/GenBank/DDBJ whole genome shotgun (WGS) entry which is preliminary data.</text>
</comment>
<dbReference type="SMART" id="SM00926">
    <property type="entry name" value="Molybdop_Fe4S4"/>
    <property type="match status" value="1"/>
</dbReference>
<sequence>MYSREELIKAKIPCKETGIEVKKGMCAICSPGNHCGLDVYVRDGRILKVEGTKEHPFNQGYICTKGAMNKEYVYRKDRIKTPLRRVGQRGEGIFKPITWEEAYSEIAEKLNGIKDRYGADSVAFTSGYCKWYRPYYHRFVYAFGSCNFSTDDCSCYRASVLAGACTCARDSRPDNKNAGTFLGWAWSGAYSNHLSYRGVQALKERGGKVIIVDPRITPASEHLADIFLQINPGTDAALALGMAKIILDHGWEDREYIDKYTYGYKAFAERVKGWNLEKVAEITGLNPADIMEATRIYATNGPASCNIPASALAHEINGFQDMRAFLCLQALLGNIDRKGGNVPEVQNTYLNRNANFAAKESEYYMENAPDLTRMIAYDRFPIWSKFCHEFQAMALADAILDEDPYPIKAIYGVGMNFKMYPQTEKLVKALDNIDFFVNTDLFMSYTCKYADIVLPCCSSLERGEFKVYPGGYGVYTDPVIEPLYQSKSDTDILCELANYMELPDELLRKGYEASIDYIMDGCGLTVADFKKTPGIPQKMPGAKPCPPGYWLEKGFPTPSGKIEFYSQTIAEYEKDFGLDPLPDYIPPLSDDEDEAYSKEYPFMLCSGTRLPHTIHSRLHEVSWSRYIRREPLVEIHEKDAGILGIGEGDRVELYSPYGCIAAKAMLTAKIHEGTLQIGHGYTEANSSILMSDRHLDPYSGFPGYKVMRCSIRKAGKDIEKADCI</sequence>
<evidence type="ECO:0000313" key="10">
    <source>
        <dbReference type="Proteomes" id="UP001454086"/>
    </source>
</evidence>
<dbReference type="EMBL" id="JBBMFM010000008">
    <property type="protein sequence ID" value="MEQ2424061.1"/>
    <property type="molecule type" value="Genomic_DNA"/>
</dbReference>
<evidence type="ECO:0000256" key="6">
    <source>
        <dbReference type="ARBA" id="ARBA00023004"/>
    </source>
</evidence>
<dbReference type="PROSITE" id="PS00932">
    <property type="entry name" value="MOLYBDOPTERIN_PROK_3"/>
    <property type="match status" value="1"/>
</dbReference>
<dbReference type="PANTHER" id="PTHR43742:SF6">
    <property type="entry name" value="OXIDOREDUCTASE YYAE-RELATED"/>
    <property type="match status" value="1"/>
</dbReference>
<dbReference type="PANTHER" id="PTHR43742">
    <property type="entry name" value="TRIMETHYLAMINE-N-OXIDE REDUCTASE"/>
    <property type="match status" value="1"/>
</dbReference>
<dbReference type="InterPro" id="IPR006656">
    <property type="entry name" value="Mopterin_OxRdtase"/>
</dbReference>
<dbReference type="Proteomes" id="UP001454086">
    <property type="component" value="Unassembled WGS sequence"/>
</dbReference>
<dbReference type="Pfam" id="PF00384">
    <property type="entry name" value="Molybdopterin"/>
    <property type="match status" value="1"/>
</dbReference>
<dbReference type="InterPro" id="IPR006963">
    <property type="entry name" value="Mopterin_OxRdtase_4Fe-4S_dom"/>
</dbReference>
<reference evidence="9 10" key="1">
    <citation type="submission" date="2024-03" db="EMBL/GenBank/DDBJ databases">
        <title>Human intestinal bacterial collection.</title>
        <authorList>
            <person name="Pauvert C."/>
            <person name="Hitch T.C.A."/>
            <person name="Clavel T."/>
        </authorList>
    </citation>
    <scope>NUCLEOTIDE SEQUENCE [LARGE SCALE GENOMIC DNA]</scope>
    <source>
        <strain evidence="9 10">CLA-SR-H021</strain>
    </source>
</reference>
<dbReference type="SUPFAM" id="SSF50692">
    <property type="entry name" value="ADC-like"/>
    <property type="match status" value="1"/>
</dbReference>
<dbReference type="PROSITE" id="PS51669">
    <property type="entry name" value="4FE4S_MOW_BIS_MGD"/>
    <property type="match status" value="1"/>
</dbReference>
<organism evidence="9 10">
    <name type="scientific">Enterocloster hominis</name>
    <name type="common">ex Hitch et al. 2024</name>
    <dbReference type="NCBI Taxonomy" id="1917870"/>
    <lineage>
        <taxon>Bacteria</taxon>
        <taxon>Bacillati</taxon>
        <taxon>Bacillota</taxon>
        <taxon>Clostridia</taxon>
        <taxon>Lachnospirales</taxon>
        <taxon>Lachnospiraceae</taxon>
        <taxon>Enterocloster</taxon>
    </lineage>
</organism>
<dbReference type="Pfam" id="PF04879">
    <property type="entry name" value="Molybdop_Fe4S4"/>
    <property type="match status" value="1"/>
</dbReference>
<dbReference type="InterPro" id="IPR009010">
    <property type="entry name" value="Asp_de-COase-like_dom_sf"/>
</dbReference>
<dbReference type="RefSeq" id="WP_008723280.1">
    <property type="nucleotide sequence ID" value="NZ_JBBMFM010000008.1"/>
</dbReference>
<keyword evidence="10" id="KW-1185">Reference proteome</keyword>
<evidence type="ECO:0000256" key="4">
    <source>
        <dbReference type="ARBA" id="ARBA00022723"/>
    </source>
</evidence>
<dbReference type="PROSITE" id="PS00490">
    <property type="entry name" value="MOLYBDOPTERIN_PROK_2"/>
    <property type="match status" value="1"/>
</dbReference>
<keyword evidence="3" id="KW-0500">Molybdenum</keyword>
<evidence type="ECO:0000256" key="1">
    <source>
        <dbReference type="ARBA" id="ARBA00001942"/>
    </source>
</evidence>
<accession>A0ABV1D104</accession>
<keyword evidence="6" id="KW-0408">Iron</keyword>
<dbReference type="Gene3D" id="3.40.50.740">
    <property type="match status" value="1"/>
</dbReference>
<evidence type="ECO:0000256" key="7">
    <source>
        <dbReference type="ARBA" id="ARBA00023014"/>
    </source>
</evidence>
<feature type="domain" description="4Fe-4S Mo/W bis-MGD-type" evidence="8">
    <location>
        <begin position="19"/>
        <end position="77"/>
    </location>
</feature>
<name>A0ABV1D104_9FIRM</name>
<gene>
    <name evidence="9" type="ORF">WMQ36_03675</name>
</gene>
<comment type="cofactor">
    <cofactor evidence="1">
        <name>Mo-bis(molybdopterin guanine dinucleotide)</name>
        <dbReference type="ChEBI" id="CHEBI:60539"/>
    </cofactor>
</comment>
<keyword evidence="4" id="KW-0479">Metal-binding</keyword>
<dbReference type="Pfam" id="PF01568">
    <property type="entry name" value="Molydop_binding"/>
    <property type="match status" value="1"/>
</dbReference>
<protein>
    <submittedName>
        <fullName evidence="9">Molybdopterin-dependent oxidoreductase</fullName>
    </submittedName>
</protein>
<comment type="similarity">
    <text evidence="2">Belongs to the prokaryotic molybdopterin-containing oxidoreductase family.</text>
</comment>
<dbReference type="Gene3D" id="2.20.25.90">
    <property type="entry name" value="ADC-like domains"/>
    <property type="match status" value="1"/>
</dbReference>
<evidence type="ECO:0000256" key="2">
    <source>
        <dbReference type="ARBA" id="ARBA00010312"/>
    </source>
</evidence>
<dbReference type="Gene3D" id="3.40.228.10">
    <property type="entry name" value="Dimethylsulfoxide Reductase, domain 2"/>
    <property type="match status" value="1"/>
</dbReference>
<proteinExistence type="inferred from homology"/>
<evidence type="ECO:0000259" key="8">
    <source>
        <dbReference type="PROSITE" id="PS51669"/>
    </source>
</evidence>
<evidence type="ECO:0000313" key="9">
    <source>
        <dbReference type="EMBL" id="MEQ2424061.1"/>
    </source>
</evidence>
<evidence type="ECO:0000256" key="3">
    <source>
        <dbReference type="ARBA" id="ARBA00022505"/>
    </source>
</evidence>
<dbReference type="InterPro" id="IPR006657">
    <property type="entry name" value="MoPterin_dinucl-bd_dom"/>
</dbReference>
<keyword evidence="5" id="KW-0560">Oxidoreductase</keyword>
<keyword evidence="7" id="KW-0411">Iron-sulfur</keyword>
<dbReference type="SUPFAM" id="SSF53706">
    <property type="entry name" value="Formate dehydrogenase/DMSO reductase, domains 1-3"/>
    <property type="match status" value="1"/>
</dbReference>
<dbReference type="Gene3D" id="2.40.40.20">
    <property type="match status" value="1"/>
</dbReference>
<dbReference type="InterPro" id="IPR050612">
    <property type="entry name" value="Prok_Mopterin_Oxidored"/>
</dbReference>